<dbReference type="AlphaFoldDB" id="A0A9X4QRF7"/>
<evidence type="ECO:0000313" key="5">
    <source>
        <dbReference type="Proteomes" id="UP001153387"/>
    </source>
</evidence>
<dbReference type="Gene3D" id="2.60.120.10">
    <property type="entry name" value="Jelly Rolls"/>
    <property type="match status" value="1"/>
</dbReference>
<protein>
    <submittedName>
        <fullName evidence="4">Cupin domain-containing protein</fullName>
    </submittedName>
</protein>
<keyword evidence="1" id="KW-0238">DNA-binding</keyword>
<sequence>MQERFHLESLYTAVRITDFHYVTAEAGWSYPDHKHTVLEFQYCVSGVLPLHVDGESCMLQPGEAAVILPGLYHRTEPLPGDCEYFVFHFHLESDRVNAAFLLLDRPHLRPGFGVDPDRHIPNWIDRFLAEYGDSLPGKRAARSVAGAEDARQALFYLRLQARLLEFIGILGGDDRAGGRAPAGAPCAARPIQPGPRGRLSDGIAVPRAASDRRARRPAGRSPFLSLRLLQKGVRHAAAGLYSFAAHPPGEGAAAGYRAVSGADRGAASLLLERSLLPSVPAGDGDDAGAVSEILNGHL</sequence>
<dbReference type="InterPro" id="IPR037923">
    <property type="entry name" value="HTH-like"/>
</dbReference>
<dbReference type="Proteomes" id="UP001153387">
    <property type="component" value="Unassembled WGS sequence"/>
</dbReference>
<dbReference type="SUPFAM" id="SSF51215">
    <property type="entry name" value="Regulatory protein AraC"/>
    <property type="match status" value="1"/>
</dbReference>
<evidence type="ECO:0000256" key="2">
    <source>
        <dbReference type="SAM" id="MobiDB-lite"/>
    </source>
</evidence>
<evidence type="ECO:0000313" key="4">
    <source>
        <dbReference type="EMBL" id="MDG0794825.1"/>
    </source>
</evidence>
<dbReference type="InterPro" id="IPR014710">
    <property type="entry name" value="RmlC-like_jellyroll"/>
</dbReference>
<name>A0A9X4QRF7_9BACL</name>
<dbReference type="InterPro" id="IPR003313">
    <property type="entry name" value="AraC-bd"/>
</dbReference>
<accession>A0A9X4QRF7</accession>
<reference evidence="4 5" key="1">
    <citation type="submission" date="2022-10" db="EMBL/GenBank/DDBJ databases">
        <title>Comparative genomic analysis of Cohnella hashimotonis sp. nov., isolated from the International Space Station.</title>
        <authorList>
            <person name="Simpson A."/>
            <person name="Venkateswaran K."/>
        </authorList>
    </citation>
    <scope>NUCLEOTIDE SEQUENCE [LARGE SCALE GENOMIC DNA]</scope>
    <source>
        <strain evidence="4 5">DSM 18997</strain>
    </source>
</reference>
<comment type="caution">
    <text evidence="4">The sequence shown here is derived from an EMBL/GenBank/DDBJ whole genome shotgun (WGS) entry which is preliminary data.</text>
</comment>
<dbReference type="EMBL" id="JAPDHZ010000008">
    <property type="protein sequence ID" value="MDG0794825.1"/>
    <property type="molecule type" value="Genomic_DNA"/>
</dbReference>
<feature type="compositionally biased region" description="Low complexity" evidence="2">
    <location>
        <begin position="181"/>
        <end position="191"/>
    </location>
</feature>
<proteinExistence type="predicted"/>
<organism evidence="4 5">
    <name type="scientific">Cohnella ginsengisoli</name>
    <dbReference type="NCBI Taxonomy" id="425004"/>
    <lineage>
        <taxon>Bacteria</taxon>
        <taxon>Bacillati</taxon>
        <taxon>Bacillota</taxon>
        <taxon>Bacilli</taxon>
        <taxon>Bacillales</taxon>
        <taxon>Paenibacillaceae</taxon>
        <taxon>Cohnella</taxon>
    </lineage>
</organism>
<keyword evidence="5" id="KW-1185">Reference proteome</keyword>
<evidence type="ECO:0000256" key="1">
    <source>
        <dbReference type="ARBA" id="ARBA00023125"/>
    </source>
</evidence>
<dbReference type="GO" id="GO:0006355">
    <property type="term" value="P:regulation of DNA-templated transcription"/>
    <property type="evidence" value="ECO:0007669"/>
    <property type="project" value="InterPro"/>
</dbReference>
<gene>
    <name evidence="4" type="ORF">OMP38_31350</name>
</gene>
<feature type="region of interest" description="Disordered" evidence="2">
    <location>
        <begin position="181"/>
        <end position="202"/>
    </location>
</feature>
<evidence type="ECO:0000259" key="3">
    <source>
        <dbReference type="Pfam" id="PF02311"/>
    </source>
</evidence>
<feature type="domain" description="AraC-type arabinose-binding/dimerisation" evidence="3">
    <location>
        <begin position="26"/>
        <end position="140"/>
    </location>
</feature>
<dbReference type="Pfam" id="PF02311">
    <property type="entry name" value="AraC_binding"/>
    <property type="match status" value="1"/>
</dbReference>
<dbReference type="GO" id="GO:0003677">
    <property type="term" value="F:DNA binding"/>
    <property type="evidence" value="ECO:0007669"/>
    <property type="project" value="UniProtKB-KW"/>
</dbReference>